<dbReference type="Proteomes" id="UP000103309">
    <property type="component" value="Segment"/>
</dbReference>
<organismHost>
    <name type="scientific">Ovis aries</name>
    <name type="common">Sheep</name>
    <dbReference type="NCBI Taxonomy" id="9940"/>
</organismHost>
<feature type="compositionally biased region" description="Low complexity" evidence="1">
    <location>
        <begin position="1"/>
        <end position="28"/>
    </location>
</feature>
<reference evidence="2 3" key="1">
    <citation type="submission" date="2010-04" db="EMBL/GenBank/DDBJ databases">
        <title>Novel immune-modulators identified by a rapid, functional screen of the Parapox virus genome.</title>
        <authorList>
            <person name="McGuire M.J."/>
            <person name="Sykes K.F."/>
            <person name="Johnston S.A."/>
        </authorList>
    </citation>
    <scope>NUCLEOTIDE SEQUENCE [LARGE SCALE GENOMIC DNA]</scope>
    <source>
        <strain evidence="2">D1701</strain>
    </source>
</reference>
<evidence type="ECO:0000313" key="2">
    <source>
        <dbReference type="EMBL" id="ADY76692.1"/>
    </source>
</evidence>
<dbReference type="EMBL" id="HM133903">
    <property type="protein sequence ID" value="ADY76692.1"/>
    <property type="molecule type" value="Genomic_DNA"/>
</dbReference>
<protein>
    <submittedName>
        <fullName evidence="2">PP7</fullName>
    </submittedName>
</protein>
<organism evidence="2 3">
    <name type="scientific">Orf virus</name>
    <name type="common">ORFV</name>
    <dbReference type="NCBI Taxonomy" id="10258"/>
    <lineage>
        <taxon>Viruses</taxon>
        <taxon>Varidnaviria</taxon>
        <taxon>Bamfordvirae</taxon>
        <taxon>Nucleocytoviricota</taxon>
        <taxon>Pokkesviricetes</taxon>
        <taxon>Chitovirales</taxon>
        <taxon>Poxviridae</taxon>
        <taxon>Chordopoxvirinae</taxon>
        <taxon>Parapoxvirus</taxon>
        <taxon>Parapoxvirus orf</taxon>
    </lineage>
</organism>
<accession>F1AXI2</accession>
<name>F1AXI2_ORFV</name>
<sequence length="103" mass="10291">MLSSGVVSSRSASAGSAPAASSRAQAGGLNTAARCSGVCSRALRAFTDTPAASSGRISEARQELPMAMLCSAVLSSRSVLAGSQPAATSVSMTLARVLKDSQW</sequence>
<proteinExistence type="predicted"/>
<evidence type="ECO:0000313" key="3">
    <source>
        <dbReference type="Proteomes" id="UP000103309"/>
    </source>
</evidence>
<evidence type="ECO:0000256" key="1">
    <source>
        <dbReference type="SAM" id="MobiDB-lite"/>
    </source>
</evidence>
<feature type="region of interest" description="Disordered" evidence="1">
    <location>
        <begin position="1"/>
        <end position="30"/>
    </location>
</feature>
<organismHost>
    <name type="scientific">Capra hircus</name>
    <name type="common">Goat</name>
    <dbReference type="NCBI Taxonomy" id="9925"/>
</organismHost>
<organismHost>
    <name type="scientific">Homo sapiens</name>
    <name type="common">Human</name>
    <dbReference type="NCBI Taxonomy" id="9606"/>
</organismHost>